<name>A0A2D2DTH9_9BURK</name>
<dbReference type="InterPro" id="IPR006427">
    <property type="entry name" value="Portal_HK97"/>
</dbReference>
<evidence type="ECO:0000313" key="2">
    <source>
        <dbReference type="Proteomes" id="UP000229897"/>
    </source>
</evidence>
<reference evidence="1" key="1">
    <citation type="submission" date="2017-10" db="EMBL/GenBank/DDBJ databases">
        <title>Massilia psychrophilum sp. nov., a novel purple-pigmented bacterium isolated from Tianshan glacier, Xinjiang Municipality, China.</title>
        <authorList>
            <person name="Wang H."/>
        </authorList>
    </citation>
    <scope>NUCLEOTIDE SEQUENCE [LARGE SCALE GENOMIC DNA]</scope>
    <source>
        <strain evidence="1">B2</strain>
    </source>
</reference>
<dbReference type="Gene3D" id="3.40.140.120">
    <property type="match status" value="1"/>
</dbReference>
<gene>
    <name evidence="1" type="ORF">CR152_30090</name>
</gene>
<protein>
    <submittedName>
        <fullName evidence="1">Phage portal protein</fullName>
    </submittedName>
</protein>
<dbReference type="Gene3D" id="1.20.1270.210">
    <property type="match status" value="1"/>
</dbReference>
<dbReference type="Proteomes" id="UP000229897">
    <property type="component" value="Chromosome"/>
</dbReference>
<dbReference type="EMBL" id="CP024608">
    <property type="protein sequence ID" value="ATQ78288.1"/>
    <property type="molecule type" value="Genomic_DNA"/>
</dbReference>
<dbReference type="NCBIfam" id="TIGR01537">
    <property type="entry name" value="portal_HK97"/>
    <property type="match status" value="1"/>
</dbReference>
<dbReference type="AlphaFoldDB" id="A0A2D2DTH9"/>
<proteinExistence type="predicted"/>
<dbReference type="RefSeq" id="WP_099881175.1">
    <property type="nucleotide sequence ID" value="NZ_CP024608.1"/>
</dbReference>
<dbReference type="Gene3D" id="3.30.1120.70">
    <property type="match status" value="1"/>
</dbReference>
<dbReference type="KEGG" id="mass:CR152_30090"/>
<organism evidence="1 2">
    <name type="scientific">Massilia violaceinigra</name>
    <dbReference type="NCBI Taxonomy" id="2045208"/>
    <lineage>
        <taxon>Bacteria</taxon>
        <taxon>Pseudomonadati</taxon>
        <taxon>Pseudomonadota</taxon>
        <taxon>Betaproteobacteria</taxon>
        <taxon>Burkholderiales</taxon>
        <taxon>Oxalobacteraceae</taxon>
        <taxon>Telluria group</taxon>
        <taxon>Massilia</taxon>
    </lineage>
</organism>
<dbReference type="Pfam" id="PF04860">
    <property type="entry name" value="Phage_portal"/>
    <property type="match status" value="1"/>
</dbReference>
<accession>A0A2D2DTH9</accession>
<dbReference type="InterPro" id="IPR006944">
    <property type="entry name" value="Phage/GTA_portal"/>
</dbReference>
<dbReference type="OrthoDB" id="9765386at2"/>
<sequence>MKLFSKAAATGLALKSIYFSIRDAVAYRGVRDANKDVTLNYGDVRNGTPGVNAALQLSVVWSCVRLIAETIATLPLITYERKVVNGREIRVVARDHPLYYLLHDSPNADMTAVEFWEAVVSQICLWGNAYCLKSYGAAGRIVALDPLNPALMAVRRNPDGGVRYLYADPRGQKEFTEGEIWHIKGFGTDGLMGISPITAGWRSMSGATATENASASTFTNNMRTQGVVSVNEFLTIEQRAQMKTKVMGAVFGDARTGQLQLLEGGAEFTQLSMHPADAQMLETRSFSVEDLCRWFGMPPSMIGHGTAVSNWGTGREQINLNLIQYVLRAYMVRIEQGIKKSLMKPAERARYFSEYSVEGLLRGDSVTRFQVYATATSNGLKTRNECRALENDPPLPGGDELTVQSNLIPLSLLGKITNTAQAAKSAVLSWLGIKENNDANPPQID</sequence>
<evidence type="ECO:0000313" key="1">
    <source>
        <dbReference type="EMBL" id="ATQ78288.1"/>
    </source>
</evidence>
<keyword evidence="2" id="KW-1185">Reference proteome</keyword>